<accession>A0AAE1BV50</accession>
<reference evidence="2" key="1">
    <citation type="submission" date="2023-10" db="EMBL/GenBank/DDBJ databases">
        <title>Genome assemblies of two species of porcelain crab, Petrolisthes cinctipes and Petrolisthes manimaculis (Anomura: Porcellanidae).</title>
        <authorList>
            <person name="Angst P."/>
        </authorList>
    </citation>
    <scope>NUCLEOTIDE SEQUENCE</scope>
    <source>
        <strain evidence="2">PB745_01</strain>
        <tissue evidence="2">Gill</tissue>
    </source>
</reference>
<keyword evidence="1" id="KW-0732">Signal</keyword>
<comment type="caution">
    <text evidence="2">The sequence shown here is derived from an EMBL/GenBank/DDBJ whole genome shotgun (WGS) entry which is preliminary data.</text>
</comment>
<feature type="chain" id="PRO_5041928805" evidence="1">
    <location>
        <begin position="18"/>
        <end position="155"/>
    </location>
</feature>
<proteinExistence type="predicted"/>
<evidence type="ECO:0000313" key="2">
    <source>
        <dbReference type="EMBL" id="KAK3855744.1"/>
    </source>
</evidence>
<sequence length="155" mass="16681">MATCLVGELVVLTVVVGEIEVRELEMGVLEVRGGRVGGGVVGELELEVGGVGELEVGGGSVGGGGWKSWRWGVEELEVGGWELEVGGGSVEVAWVDGWMVDLGGQLDMWNEEVEGRVLRVGVEDPIWVEYSLGWRRRWASEMGEGLERRADGRDG</sequence>
<evidence type="ECO:0000256" key="1">
    <source>
        <dbReference type="SAM" id="SignalP"/>
    </source>
</evidence>
<gene>
    <name evidence="2" type="ORF">Pcinc_037874</name>
</gene>
<keyword evidence="3" id="KW-1185">Reference proteome</keyword>
<name>A0AAE1BV50_PETCI</name>
<dbReference type="AlphaFoldDB" id="A0AAE1BV50"/>
<evidence type="ECO:0000313" key="3">
    <source>
        <dbReference type="Proteomes" id="UP001286313"/>
    </source>
</evidence>
<protein>
    <submittedName>
        <fullName evidence="2">Uncharacterized protein</fullName>
    </submittedName>
</protein>
<feature type="signal peptide" evidence="1">
    <location>
        <begin position="1"/>
        <end position="17"/>
    </location>
</feature>
<dbReference type="EMBL" id="JAWQEG010006106">
    <property type="protein sequence ID" value="KAK3855744.1"/>
    <property type="molecule type" value="Genomic_DNA"/>
</dbReference>
<dbReference type="Proteomes" id="UP001286313">
    <property type="component" value="Unassembled WGS sequence"/>
</dbReference>
<organism evidence="2 3">
    <name type="scientific">Petrolisthes cinctipes</name>
    <name type="common">Flat porcelain crab</name>
    <dbReference type="NCBI Taxonomy" id="88211"/>
    <lineage>
        <taxon>Eukaryota</taxon>
        <taxon>Metazoa</taxon>
        <taxon>Ecdysozoa</taxon>
        <taxon>Arthropoda</taxon>
        <taxon>Crustacea</taxon>
        <taxon>Multicrustacea</taxon>
        <taxon>Malacostraca</taxon>
        <taxon>Eumalacostraca</taxon>
        <taxon>Eucarida</taxon>
        <taxon>Decapoda</taxon>
        <taxon>Pleocyemata</taxon>
        <taxon>Anomura</taxon>
        <taxon>Galatheoidea</taxon>
        <taxon>Porcellanidae</taxon>
        <taxon>Petrolisthes</taxon>
    </lineage>
</organism>